<evidence type="ECO:0000256" key="5">
    <source>
        <dbReference type="ARBA" id="ARBA00022679"/>
    </source>
</evidence>
<keyword evidence="5 10" id="KW-0808">Transferase</keyword>
<evidence type="ECO:0000256" key="2">
    <source>
        <dbReference type="ARBA" id="ARBA00004922"/>
    </source>
</evidence>
<feature type="transmembrane region" description="Helical" evidence="10">
    <location>
        <begin position="251"/>
        <end position="276"/>
    </location>
</feature>
<feature type="transmembrane region" description="Helical" evidence="10">
    <location>
        <begin position="283"/>
        <end position="299"/>
    </location>
</feature>
<keyword evidence="8 10" id="KW-1133">Transmembrane helix</keyword>
<feature type="transmembrane region" description="Helical" evidence="10">
    <location>
        <begin position="484"/>
        <end position="503"/>
    </location>
</feature>
<dbReference type="EMBL" id="JAHUZD010000057">
    <property type="protein sequence ID" value="KAI3405228.2"/>
    <property type="molecule type" value="Genomic_DNA"/>
</dbReference>
<feature type="transmembrane region" description="Helical" evidence="10">
    <location>
        <begin position="415"/>
        <end position="434"/>
    </location>
</feature>
<dbReference type="InterPro" id="IPR004856">
    <property type="entry name" value="Glyco_trans_ALG6/ALG8"/>
</dbReference>
<dbReference type="EC" id="2.4.1.-" evidence="10"/>
<evidence type="ECO:0000256" key="7">
    <source>
        <dbReference type="ARBA" id="ARBA00022824"/>
    </source>
</evidence>
<dbReference type="GO" id="GO:0005789">
    <property type="term" value="C:endoplasmic reticulum membrane"/>
    <property type="evidence" value="ECO:0007669"/>
    <property type="project" value="UniProtKB-SubCell"/>
</dbReference>
<dbReference type="PANTHER" id="PTHR12413:SF1">
    <property type="entry name" value="DOLICHYL PYROPHOSPHATE MAN9GLCNAC2 ALPHA-1,3-GLUCOSYLTRANSFERASE"/>
    <property type="match status" value="1"/>
</dbReference>
<feature type="transmembrane region" description="Helical" evidence="10">
    <location>
        <begin position="375"/>
        <end position="395"/>
    </location>
</feature>
<feature type="transmembrane region" description="Helical" evidence="10">
    <location>
        <begin position="305"/>
        <end position="325"/>
    </location>
</feature>
<dbReference type="GO" id="GO:0042281">
    <property type="term" value="F:dolichyl pyrophosphate Man9GlcNAc2 alpha-1,3-glucosyltransferase activity"/>
    <property type="evidence" value="ECO:0007669"/>
    <property type="project" value="TreeGrafter"/>
</dbReference>
<feature type="transmembrane region" description="Helical" evidence="10">
    <location>
        <begin position="187"/>
        <end position="213"/>
    </location>
</feature>
<evidence type="ECO:0000256" key="9">
    <source>
        <dbReference type="ARBA" id="ARBA00023136"/>
    </source>
</evidence>
<keyword evidence="4 10" id="KW-0328">Glycosyltransferase</keyword>
<dbReference type="Proteomes" id="UP001202479">
    <property type="component" value="Unassembled WGS sequence"/>
</dbReference>
<evidence type="ECO:0000256" key="3">
    <source>
        <dbReference type="ARBA" id="ARBA00008715"/>
    </source>
</evidence>
<evidence type="ECO:0000256" key="8">
    <source>
        <dbReference type="ARBA" id="ARBA00022989"/>
    </source>
</evidence>
<evidence type="ECO:0000256" key="4">
    <source>
        <dbReference type="ARBA" id="ARBA00022676"/>
    </source>
</evidence>
<comment type="similarity">
    <text evidence="3 10">Belongs to the ALG6/ALG8 glucosyltransferase family.</text>
</comment>
<dbReference type="RefSeq" id="XP_049180973.1">
    <property type="nucleotide sequence ID" value="XM_049323150.1"/>
</dbReference>
<name>A0AAI9WYN4_9ASCO</name>
<dbReference type="AlphaFoldDB" id="A0AAI9WYN4"/>
<feature type="transmembrane region" description="Helical" evidence="10">
    <location>
        <begin position="225"/>
        <end position="245"/>
    </location>
</feature>
<feature type="transmembrane region" description="Helical" evidence="10">
    <location>
        <begin position="441"/>
        <end position="464"/>
    </location>
</feature>
<keyword evidence="9 10" id="KW-0472">Membrane</keyword>
<comment type="caution">
    <text evidence="12">The sequence shown here is derived from an EMBL/GenBank/DDBJ whole genome shotgun (WGS) entry which is preliminary data.</text>
</comment>
<gene>
    <name evidence="12" type="ORF">KGF56_001973</name>
</gene>
<feature type="transmembrane region" description="Helical" evidence="10">
    <location>
        <begin position="540"/>
        <end position="563"/>
    </location>
</feature>
<feature type="region of interest" description="Disordered" evidence="11">
    <location>
        <begin position="1"/>
        <end position="62"/>
    </location>
</feature>
<sequence length="568" mass="65850">MAKSTSSGSVDKPKRKNLNKRGKKSVTKQEAVSTQEQEQEQEQEHYHHNHHHHHHHHPGKCKRSIFADSPVYNLLHYFEKAPDQWAARYILILSSVLLQTAVGLGGHSGKGTPPMYGDFEAQRHWMEITNYLPISQWYFFDLAYWGLDYPPLTAYHSWFLGKIGNFINSAWFHLNSSRGMESQGLIFFLRLTSIISELMIYIPAVLLLAHILGGKRYNLSRMDQIIIALIIVSQPGLTLIDHGHFQYNSVMLGLFLYSVIDLIHNNLVLASIWFVSCINFKQMGLYYSIFIFFYILSQLNHFQDLIAVGATVVVTQLIYLLPFLLSNHPIKTLQQILIRVFPFNRGLFEDKVANFWCTTNIFIKYRELFNDSSQLARLTSITTLSVILPINIYIFLKVKKAASSKSKSNIHKLKAPAIIYGFAYNALSFYLFSYQVHEKSILVALCPILLLLFIDPGDITMIQWINNIGTFSMYPLLYKDGLVLQYFVTQFLINWLIGFKLIIPKGWRHLNSIVIWCTYLGMMAYHAIDFMIPPPARYPDLWVILNTAISFVAFGYFWLWLIYRIYRL</sequence>
<accession>A0AAI9WYN4</accession>
<keyword evidence="6 10" id="KW-0812">Transmembrane</keyword>
<evidence type="ECO:0000256" key="6">
    <source>
        <dbReference type="ARBA" id="ARBA00022692"/>
    </source>
</evidence>
<evidence type="ECO:0000256" key="10">
    <source>
        <dbReference type="RuleBase" id="RU363110"/>
    </source>
</evidence>
<keyword evidence="7 10" id="KW-0256">Endoplasmic reticulum</keyword>
<comment type="pathway">
    <text evidence="2 10">Protein modification; protein glycosylation.</text>
</comment>
<feature type="compositionally biased region" description="Basic residues" evidence="11">
    <location>
        <begin position="47"/>
        <end position="62"/>
    </location>
</feature>
<keyword evidence="13" id="KW-1185">Reference proteome</keyword>
<evidence type="ECO:0000313" key="13">
    <source>
        <dbReference type="Proteomes" id="UP001202479"/>
    </source>
</evidence>
<dbReference type="GeneID" id="73379590"/>
<dbReference type="PANTHER" id="PTHR12413">
    <property type="entry name" value="DOLICHYL GLYCOSYLTRANSFERASE"/>
    <property type="match status" value="1"/>
</dbReference>
<feature type="compositionally biased region" description="Basic residues" evidence="11">
    <location>
        <begin position="13"/>
        <end position="26"/>
    </location>
</feature>
<evidence type="ECO:0000256" key="1">
    <source>
        <dbReference type="ARBA" id="ARBA00004477"/>
    </source>
</evidence>
<dbReference type="Pfam" id="PF03155">
    <property type="entry name" value="Alg6_Alg8"/>
    <property type="match status" value="1"/>
</dbReference>
<comment type="subcellular location">
    <subcellularLocation>
        <location evidence="1 10">Endoplasmic reticulum membrane</location>
        <topology evidence="1 10">Multi-pass membrane protein</topology>
    </subcellularLocation>
</comment>
<feature type="transmembrane region" description="Helical" evidence="10">
    <location>
        <begin position="510"/>
        <end position="528"/>
    </location>
</feature>
<proteinExistence type="inferred from homology"/>
<evidence type="ECO:0000313" key="12">
    <source>
        <dbReference type="EMBL" id="KAI3405228.2"/>
    </source>
</evidence>
<reference evidence="12" key="1">
    <citation type="journal article" date="2022" name="DNA Res.">
        <title>Genome analysis of five recently described species of the CUG-Ser clade uncovers Candida theae as a new hybrid lineage with pathogenic potential in the Candida parapsilosis species complex.</title>
        <authorList>
            <person name="Mixao V."/>
            <person name="Del Olmo V."/>
            <person name="Hegedusova E."/>
            <person name="Saus E."/>
            <person name="Pryszcz L."/>
            <person name="Cillingova A."/>
            <person name="Nosek J."/>
            <person name="Gabaldon T."/>
        </authorList>
    </citation>
    <scope>NUCLEOTIDE SEQUENCE</scope>
    <source>
        <strain evidence="12">CBS 10844</strain>
    </source>
</reference>
<protein>
    <recommendedName>
        <fullName evidence="10">Alpha-1,3-glucosyltransferase</fullName>
        <ecNumber evidence="10">2.4.1.-</ecNumber>
    </recommendedName>
</protein>
<evidence type="ECO:0000256" key="11">
    <source>
        <dbReference type="SAM" id="MobiDB-lite"/>
    </source>
</evidence>
<organism evidence="12 13">
    <name type="scientific">Candida oxycetoniae</name>
    <dbReference type="NCBI Taxonomy" id="497107"/>
    <lineage>
        <taxon>Eukaryota</taxon>
        <taxon>Fungi</taxon>
        <taxon>Dikarya</taxon>
        <taxon>Ascomycota</taxon>
        <taxon>Saccharomycotina</taxon>
        <taxon>Pichiomycetes</taxon>
        <taxon>Debaryomycetaceae</taxon>
        <taxon>Candida/Lodderomyces clade</taxon>
        <taxon>Candida</taxon>
    </lineage>
</organism>